<keyword evidence="3" id="KW-0812">Transmembrane</keyword>
<protein>
    <submittedName>
        <fullName evidence="4">Uncharacterized protein</fullName>
    </submittedName>
</protein>
<dbReference type="AlphaFoldDB" id="A0A4Q0VGE0"/>
<keyword evidence="3" id="KW-0472">Membrane</keyword>
<evidence type="ECO:0000313" key="4">
    <source>
        <dbReference type="EMBL" id="RXI77833.1"/>
    </source>
</evidence>
<keyword evidence="1" id="KW-0677">Repeat</keyword>
<proteinExistence type="predicted"/>
<dbReference type="EMBL" id="QXIL01000018">
    <property type="protein sequence ID" value="RXI77833.1"/>
    <property type="molecule type" value="Genomic_DNA"/>
</dbReference>
<gene>
    <name evidence="4" type="ORF">DXH47_08565</name>
</gene>
<sequence>MPQKLKVTTMPPHILSSRHHWLATSLTVTSLTLGVFGTTMVARADTPATTQPTSSAVTTTTAPAKSSVPLKTTPTATPSSSADLAAKPAKPTIKVPASQAPTTAAPASTAPTTTVTTPDQVTTTTPGGTDEDSDSSVPVTPNTTGMVTVNGVNQTGSLLNQQVMTGEVGAIYQASAATLAGYQVVGSASQSGTYTETPQTIIFTYRPVLTSTADDNQNIADSADDQTVSNTDQDQVVPASNPTTSKSTILTKFTTTTSSATDSTTNQASPAPTPTTTQPHSAPTRVANTSQAVTPTTPTANPSTPSKSKAALRTAPKTTEADFDLPQVENDVAESQNVFVSLGLLLTVLGFGSLVGLRWHNRDR</sequence>
<comment type="caution">
    <text evidence="4">The sequence shown here is derived from an EMBL/GenBank/DDBJ whole genome shotgun (WGS) entry which is preliminary data.</text>
</comment>
<feature type="compositionally biased region" description="Low complexity" evidence="2">
    <location>
        <begin position="46"/>
        <end position="82"/>
    </location>
</feature>
<evidence type="ECO:0000256" key="3">
    <source>
        <dbReference type="SAM" id="Phobius"/>
    </source>
</evidence>
<evidence type="ECO:0000313" key="5">
    <source>
        <dbReference type="Proteomes" id="UP000290602"/>
    </source>
</evidence>
<accession>A0A4Q0VGE0</accession>
<feature type="transmembrane region" description="Helical" evidence="3">
    <location>
        <begin position="338"/>
        <end position="357"/>
    </location>
</feature>
<feature type="compositionally biased region" description="Polar residues" evidence="2">
    <location>
        <begin position="215"/>
        <end position="242"/>
    </location>
</feature>
<dbReference type="Gene3D" id="3.10.20.320">
    <property type="entry name" value="Putative peptidoglycan bound protein (lpxtg motif)"/>
    <property type="match status" value="1"/>
</dbReference>
<feature type="compositionally biased region" description="Low complexity" evidence="2">
    <location>
        <begin position="294"/>
        <end position="308"/>
    </location>
</feature>
<dbReference type="RefSeq" id="WP_129032924.1">
    <property type="nucleotide sequence ID" value="NZ_CP059603.1"/>
</dbReference>
<keyword evidence="3" id="KW-1133">Transmembrane helix</keyword>
<keyword evidence="5" id="KW-1185">Reference proteome</keyword>
<feature type="region of interest" description="Disordered" evidence="2">
    <location>
        <begin position="215"/>
        <end position="316"/>
    </location>
</feature>
<name>A0A4Q0VGE0_9LACO</name>
<feature type="region of interest" description="Disordered" evidence="2">
    <location>
        <begin position="46"/>
        <end position="140"/>
    </location>
</feature>
<organism evidence="4 5">
    <name type="scientific">Levilactobacillus suantsaii</name>
    <dbReference type="NCBI Taxonomy" id="2292255"/>
    <lineage>
        <taxon>Bacteria</taxon>
        <taxon>Bacillati</taxon>
        <taxon>Bacillota</taxon>
        <taxon>Bacilli</taxon>
        <taxon>Lactobacillales</taxon>
        <taxon>Lactobacillaceae</taxon>
        <taxon>Levilactobacillus</taxon>
    </lineage>
</organism>
<evidence type="ECO:0000256" key="2">
    <source>
        <dbReference type="SAM" id="MobiDB-lite"/>
    </source>
</evidence>
<dbReference type="Proteomes" id="UP000290602">
    <property type="component" value="Unassembled WGS sequence"/>
</dbReference>
<reference evidence="4 5" key="1">
    <citation type="submission" date="2018-08" db="EMBL/GenBank/DDBJ databases">
        <title>Lactobacillus suantsai sp. nov., isolated from traditional fermented suan-tsai in Taiwan.</title>
        <authorList>
            <person name="Huang C.-H."/>
        </authorList>
    </citation>
    <scope>NUCLEOTIDE SEQUENCE [LARGE SCALE GENOMIC DNA]</scope>
    <source>
        <strain evidence="4 5">BCRC 12945</strain>
    </source>
</reference>
<evidence type="ECO:0000256" key="1">
    <source>
        <dbReference type="ARBA" id="ARBA00022737"/>
    </source>
</evidence>
<dbReference type="InterPro" id="IPR009459">
    <property type="entry name" value="MucBP_dom"/>
</dbReference>
<feature type="compositionally biased region" description="Low complexity" evidence="2">
    <location>
        <begin position="96"/>
        <end position="128"/>
    </location>
</feature>
<feature type="compositionally biased region" description="Low complexity" evidence="2">
    <location>
        <begin position="243"/>
        <end position="284"/>
    </location>
</feature>
<dbReference type="Pfam" id="PF06458">
    <property type="entry name" value="MucBP"/>
    <property type="match status" value="1"/>
</dbReference>